<dbReference type="SMART" id="SM00858">
    <property type="entry name" value="SAF"/>
    <property type="match status" value="1"/>
</dbReference>
<dbReference type="RefSeq" id="WP_006239194.1">
    <property type="nucleotide sequence ID" value="NZ_JH636049.1"/>
</dbReference>
<dbReference type="Proteomes" id="UP000004691">
    <property type="component" value="Unassembled WGS sequence"/>
</dbReference>
<proteinExistence type="predicted"/>
<sequence length="218" mass="22491">MNDIRPRGRRTGLKARLRARLRGRPLALLRRALAAALLLVAAALAATPGAGGAKVLPTLVTARDVSSGSALSISDVRLVDMDAGFRPDGALTDPAQAVHRRLAGAARAGEPITDVRLVGSNSGPPGHTTVPLRLADPGITDLLRPGTRVDVVVPAETDQAEVLARSATVVTVAQQESARVGGPLGQEETPLVLVSVADEHAPRVAAAGLDRPVTVILR</sequence>
<keyword evidence="3" id="KW-1185">Reference proteome</keyword>
<evidence type="ECO:0000313" key="3">
    <source>
        <dbReference type="Proteomes" id="UP000004691"/>
    </source>
</evidence>
<evidence type="ECO:0000259" key="1">
    <source>
        <dbReference type="SMART" id="SM00858"/>
    </source>
</evidence>
<protein>
    <recommendedName>
        <fullName evidence="1">SAF domain-containing protein</fullName>
    </recommendedName>
</protein>
<dbReference type="CDD" id="cd11614">
    <property type="entry name" value="SAF_CpaB_FlgA_like"/>
    <property type="match status" value="1"/>
</dbReference>
<reference evidence="2 3" key="1">
    <citation type="submission" date="2012-01" db="EMBL/GenBank/DDBJ databases">
        <title>Improved High-Quality Draft sequence of Saccharomonospora xinjiangensis XJ-54.</title>
        <authorList>
            <consortium name="US DOE Joint Genome Institute"/>
            <person name="Lucas S."/>
            <person name="Han J."/>
            <person name="Lapidus A."/>
            <person name="Cheng J.-F."/>
            <person name="Goodwin L."/>
            <person name="Pitluck S."/>
            <person name="Peters L."/>
            <person name="Mikhailova N."/>
            <person name="Teshima H."/>
            <person name="Detter J.C."/>
            <person name="Han C."/>
            <person name="Tapia R."/>
            <person name="Land M."/>
            <person name="Hauser L."/>
            <person name="Kyrpides N."/>
            <person name="Ivanova N."/>
            <person name="Pagani I."/>
            <person name="Brambilla E.-M."/>
            <person name="Klenk H.-P."/>
            <person name="Woyke T."/>
        </authorList>
    </citation>
    <scope>NUCLEOTIDE SEQUENCE [LARGE SCALE GENOMIC DNA]</scope>
    <source>
        <strain evidence="2 3">XJ-54</strain>
    </source>
</reference>
<dbReference type="STRING" id="882086.SacxiDRAFT_2833"/>
<dbReference type="EMBL" id="JH636049">
    <property type="protein sequence ID" value="EID55049.1"/>
    <property type="molecule type" value="Genomic_DNA"/>
</dbReference>
<dbReference type="eggNOG" id="COG3745">
    <property type="taxonomic scope" value="Bacteria"/>
</dbReference>
<evidence type="ECO:0000313" key="2">
    <source>
        <dbReference type="EMBL" id="EID55049.1"/>
    </source>
</evidence>
<accession>I0V4J6</accession>
<name>I0V4J6_9PSEU</name>
<organism evidence="2 3">
    <name type="scientific">Saccharomonospora xinjiangensis XJ-54</name>
    <dbReference type="NCBI Taxonomy" id="882086"/>
    <lineage>
        <taxon>Bacteria</taxon>
        <taxon>Bacillati</taxon>
        <taxon>Actinomycetota</taxon>
        <taxon>Actinomycetes</taxon>
        <taxon>Pseudonocardiales</taxon>
        <taxon>Pseudonocardiaceae</taxon>
        <taxon>Saccharomonospora</taxon>
    </lineage>
</organism>
<feature type="domain" description="SAF" evidence="1">
    <location>
        <begin position="56"/>
        <end position="118"/>
    </location>
</feature>
<dbReference type="InterPro" id="IPR013974">
    <property type="entry name" value="SAF"/>
</dbReference>
<dbReference type="HOGENOM" id="CLU_088190_4_0_11"/>
<dbReference type="OrthoDB" id="4808509at2"/>
<gene>
    <name evidence="2" type="ORF">SacxiDRAFT_2833</name>
</gene>
<dbReference type="AlphaFoldDB" id="I0V4J6"/>
<dbReference type="Pfam" id="PF08666">
    <property type="entry name" value="SAF"/>
    <property type="match status" value="1"/>
</dbReference>